<dbReference type="Proteomes" id="UP001151760">
    <property type="component" value="Unassembled WGS sequence"/>
</dbReference>
<keyword evidence="1" id="KW-0175">Coiled coil</keyword>
<evidence type="ECO:0008006" key="5">
    <source>
        <dbReference type="Google" id="ProtNLM"/>
    </source>
</evidence>
<feature type="compositionally biased region" description="Basic and acidic residues" evidence="2">
    <location>
        <begin position="522"/>
        <end position="540"/>
    </location>
</feature>
<feature type="region of interest" description="Disordered" evidence="2">
    <location>
        <begin position="505"/>
        <end position="540"/>
    </location>
</feature>
<evidence type="ECO:0000313" key="4">
    <source>
        <dbReference type="Proteomes" id="UP001151760"/>
    </source>
</evidence>
<evidence type="ECO:0000256" key="1">
    <source>
        <dbReference type="SAM" id="Coils"/>
    </source>
</evidence>
<feature type="region of interest" description="Disordered" evidence="2">
    <location>
        <begin position="343"/>
        <end position="365"/>
    </location>
</feature>
<feature type="region of interest" description="Disordered" evidence="2">
    <location>
        <begin position="186"/>
        <end position="220"/>
    </location>
</feature>
<accession>A0ABQ5DHC9</accession>
<keyword evidence="4" id="KW-1185">Reference proteome</keyword>
<sequence length="644" mass="74356">MVAYLLKPEGSEDFQQIVDFLNTSHIKFALTENPTIYTSLIQQFWQTASTSTLEDGEVEITATIDGQLKTITEASLRRHLKLEDADGISSLPNSKIFEQLALMGYASDSDKLTFQKGHFSPQWRFLIHTILHCLSPKKTAWEQFSSNIATAIICLATNRTFNFSKMIFEGMGEGSTVLVESHHISITTPSTPQPPLSSPSRVPTSPYDSPLPGGHTLESDGGSMTLNELTILCTQLSTKVASLEQDLKQTKKVYSNAYTKLIMRVKKLEHKVKSRQPRRRARVVISDTEEDLNDPSKQGRRIADIDQNPSILLILLDQEEPTELVGDLGSGEKVYIRRSAEKRKDKGKAIMKEDESVQKKTKKQLEQERLGHEEAIRLQEQINEEERQRIARDAEIAKQLQEEFDRARQEQEVVAEADQAHDIDWSDPAVLRYHALQNRSFSKAEVRKNMCIYLKNQGGYKLSHFKGMKYEDIRPIFERVWDQNQSFVPKDYEIEKEVMKRPRFDFQQKSSKKRSREDSDEDNAKKQKLEDDAEKKELRDSMDVVPRDDIAIDVESLATKYPIVDWKTHVMTENMMYYQIIKGYGSYKNYKLFSEMLDDFDRQDVLDLHRLVQERYDTTSPEGYDLLLWGDLKILFELNEDDEI</sequence>
<gene>
    <name evidence="3" type="ORF">Tco_0938168</name>
</gene>
<organism evidence="3 4">
    <name type="scientific">Tanacetum coccineum</name>
    <dbReference type="NCBI Taxonomy" id="301880"/>
    <lineage>
        <taxon>Eukaryota</taxon>
        <taxon>Viridiplantae</taxon>
        <taxon>Streptophyta</taxon>
        <taxon>Embryophyta</taxon>
        <taxon>Tracheophyta</taxon>
        <taxon>Spermatophyta</taxon>
        <taxon>Magnoliopsida</taxon>
        <taxon>eudicotyledons</taxon>
        <taxon>Gunneridae</taxon>
        <taxon>Pentapetalae</taxon>
        <taxon>asterids</taxon>
        <taxon>campanulids</taxon>
        <taxon>Asterales</taxon>
        <taxon>Asteraceae</taxon>
        <taxon>Asteroideae</taxon>
        <taxon>Anthemideae</taxon>
        <taxon>Anthemidinae</taxon>
        <taxon>Tanacetum</taxon>
    </lineage>
</organism>
<comment type="caution">
    <text evidence="3">The sequence shown here is derived from an EMBL/GenBank/DDBJ whole genome shotgun (WGS) entry which is preliminary data.</text>
</comment>
<evidence type="ECO:0000256" key="2">
    <source>
        <dbReference type="SAM" id="MobiDB-lite"/>
    </source>
</evidence>
<protein>
    <recommendedName>
        <fullName evidence="5">Synaptobrevin, longin-like domain protein</fullName>
    </recommendedName>
</protein>
<reference evidence="3" key="1">
    <citation type="journal article" date="2022" name="Int. J. Mol. Sci.">
        <title>Draft Genome of Tanacetum Coccineum: Genomic Comparison of Closely Related Tanacetum-Family Plants.</title>
        <authorList>
            <person name="Yamashiro T."/>
            <person name="Shiraishi A."/>
            <person name="Nakayama K."/>
            <person name="Satake H."/>
        </authorList>
    </citation>
    <scope>NUCLEOTIDE SEQUENCE</scope>
</reference>
<reference evidence="3" key="2">
    <citation type="submission" date="2022-01" db="EMBL/GenBank/DDBJ databases">
        <authorList>
            <person name="Yamashiro T."/>
            <person name="Shiraishi A."/>
            <person name="Satake H."/>
            <person name="Nakayama K."/>
        </authorList>
    </citation>
    <scope>NUCLEOTIDE SEQUENCE</scope>
</reference>
<proteinExistence type="predicted"/>
<name>A0ABQ5DHC9_9ASTR</name>
<evidence type="ECO:0000313" key="3">
    <source>
        <dbReference type="EMBL" id="GJT38303.1"/>
    </source>
</evidence>
<feature type="coiled-coil region" evidence="1">
    <location>
        <begin position="226"/>
        <end position="253"/>
    </location>
</feature>
<dbReference type="EMBL" id="BQNB010015293">
    <property type="protein sequence ID" value="GJT38303.1"/>
    <property type="molecule type" value="Genomic_DNA"/>
</dbReference>